<organism evidence="2 3">
    <name type="scientific">Streptomyces boluensis</name>
    <dbReference type="NCBI Taxonomy" id="1775135"/>
    <lineage>
        <taxon>Bacteria</taxon>
        <taxon>Bacillati</taxon>
        <taxon>Actinomycetota</taxon>
        <taxon>Actinomycetes</taxon>
        <taxon>Kitasatosporales</taxon>
        <taxon>Streptomycetaceae</taxon>
        <taxon>Streptomyces</taxon>
    </lineage>
</organism>
<comment type="caution">
    <text evidence="2">The sequence shown here is derived from an EMBL/GenBank/DDBJ whole genome shotgun (WGS) entry which is preliminary data.</text>
</comment>
<proteinExistence type="predicted"/>
<accession>A0A964UX85</accession>
<reference evidence="2" key="1">
    <citation type="submission" date="2020-01" db="EMBL/GenBank/DDBJ databases">
        <title>Whole-genome analyses of novel actinobacteria.</title>
        <authorList>
            <person name="Sahin N."/>
        </authorList>
    </citation>
    <scope>NUCLEOTIDE SEQUENCE</scope>
    <source>
        <strain evidence="2">YC537</strain>
    </source>
</reference>
<gene>
    <name evidence="2" type="ORF">GUY60_38050</name>
</gene>
<sequence length="108" mass="11923">MSNIRAKGEVKYTQADEFVEIVNRGTAPADISGWILYADDPGQNFTFPPGTVLQPGQRIRIYTNEVHPEWGGFNYGSGRPIWNDKGDTAHLRDDAGTDVSDYSYGTAP</sequence>
<dbReference type="SUPFAM" id="SSF74853">
    <property type="entry name" value="Lamin A/C globular tail domain"/>
    <property type="match status" value="1"/>
</dbReference>
<dbReference type="InterPro" id="IPR036415">
    <property type="entry name" value="Lamin_tail_dom_sf"/>
</dbReference>
<dbReference type="AlphaFoldDB" id="A0A964UX85"/>
<evidence type="ECO:0000259" key="1">
    <source>
        <dbReference type="PROSITE" id="PS51841"/>
    </source>
</evidence>
<keyword evidence="3" id="KW-1185">Reference proteome</keyword>
<dbReference type="InterPro" id="IPR001322">
    <property type="entry name" value="Lamin_tail_dom"/>
</dbReference>
<dbReference type="Gene3D" id="2.60.40.1260">
    <property type="entry name" value="Lamin Tail domain"/>
    <property type="match status" value="1"/>
</dbReference>
<dbReference type="EMBL" id="JAAAHS010000778">
    <property type="protein sequence ID" value="NBE57116.1"/>
    <property type="molecule type" value="Genomic_DNA"/>
</dbReference>
<feature type="domain" description="LTD" evidence="1">
    <location>
        <begin position="1"/>
        <end position="106"/>
    </location>
</feature>
<evidence type="ECO:0000313" key="2">
    <source>
        <dbReference type="EMBL" id="NBE57116.1"/>
    </source>
</evidence>
<name>A0A964UX85_9ACTN</name>
<evidence type="ECO:0000313" key="3">
    <source>
        <dbReference type="Proteomes" id="UP000598297"/>
    </source>
</evidence>
<dbReference type="Pfam" id="PF00932">
    <property type="entry name" value="LTD"/>
    <property type="match status" value="1"/>
</dbReference>
<dbReference type="PROSITE" id="PS51841">
    <property type="entry name" value="LTD"/>
    <property type="match status" value="1"/>
</dbReference>
<dbReference type="Proteomes" id="UP000598297">
    <property type="component" value="Unassembled WGS sequence"/>
</dbReference>
<dbReference type="OrthoDB" id="3216799at2"/>
<protein>
    <submittedName>
        <fullName evidence="2">Lamin tail domain-containing protein</fullName>
    </submittedName>
</protein>